<comment type="caution">
    <text evidence="5">The sequence shown here is derived from an EMBL/GenBank/DDBJ whole genome shotgun (WGS) entry which is preliminary data.</text>
</comment>
<dbReference type="SUPFAM" id="SSF53613">
    <property type="entry name" value="Ribokinase-like"/>
    <property type="match status" value="1"/>
</dbReference>
<dbReference type="Gene3D" id="3.40.1190.20">
    <property type="match status" value="1"/>
</dbReference>
<accession>A0A3A4K8T0</accession>
<gene>
    <name evidence="5" type="ORF">D5S18_18315</name>
</gene>
<evidence type="ECO:0000256" key="1">
    <source>
        <dbReference type="ARBA" id="ARBA00022679"/>
    </source>
</evidence>
<evidence type="ECO:0000256" key="3">
    <source>
        <dbReference type="SAM" id="MobiDB-lite"/>
    </source>
</evidence>
<keyword evidence="2 5" id="KW-0418">Kinase</keyword>
<dbReference type="GO" id="GO:0006796">
    <property type="term" value="P:phosphate-containing compound metabolic process"/>
    <property type="evidence" value="ECO:0007669"/>
    <property type="project" value="UniProtKB-ARBA"/>
</dbReference>
<dbReference type="AlphaFoldDB" id="A0A3A4K8T0"/>
<dbReference type="PANTHER" id="PTHR10584">
    <property type="entry name" value="SUGAR KINASE"/>
    <property type="match status" value="1"/>
</dbReference>
<evidence type="ECO:0000259" key="4">
    <source>
        <dbReference type="Pfam" id="PF00294"/>
    </source>
</evidence>
<dbReference type="InterPro" id="IPR011611">
    <property type="entry name" value="PfkB_dom"/>
</dbReference>
<feature type="domain" description="Carbohydrate kinase PfkB" evidence="4">
    <location>
        <begin position="180"/>
        <end position="454"/>
    </location>
</feature>
<dbReference type="Pfam" id="PF00294">
    <property type="entry name" value="PfkB"/>
    <property type="match status" value="1"/>
</dbReference>
<evidence type="ECO:0000313" key="5">
    <source>
        <dbReference type="EMBL" id="RJO74109.1"/>
    </source>
</evidence>
<name>A0A3A4K8T0_9NOCA</name>
<sequence>MLPQDPGTIAIRNILTRLCKRSGLSLDRLRTTEIDVAALLDLPAVRRHATRAGIDPAAAVLPVVVELARRLAPTNRLIADAELTLGLLRENTCTGIDFDRLYAADLGERRRYLTEQWEPLHRAIAAEHIPPAPTVRSLRASPERRAFTALAGLLTGENFAPAQTEAQTAPVRSLLGRGAVTVIGDAVIDHIYVVDRLPRAGEAVQGNKFEEHPGGKGLARAIAAARLGLQVRLVSAVGRDDLGERILDHLRREGVDTSLVRAVPDAPTPVTALMITGTGAAARIGWSDERIRTNRPDRAARDAIAASDVVILTFGQPVDVLAEVMDIVRKLPSPPILVVHPAPRLEQPQYLIPYFGAVDYLIGTPAELADVIPAEIGARGNHSRDLDADIAPRLRALGVAGVCALDGFACSVRSADLTADITRSPAAMLEDAPGAQAAFVAALAYRLVTTGRTADRRDFEWATAAMAAAQSFGDIPTAMPAIEEIDRIANLAPRRAAEGRSVGNPRENRTAPG</sequence>
<dbReference type="RefSeq" id="WP_120042275.1">
    <property type="nucleotide sequence ID" value="NZ_QZFU01000020.1"/>
</dbReference>
<dbReference type="Proteomes" id="UP000266677">
    <property type="component" value="Unassembled WGS sequence"/>
</dbReference>
<dbReference type="EMBL" id="QZFU01000020">
    <property type="protein sequence ID" value="RJO74109.1"/>
    <property type="molecule type" value="Genomic_DNA"/>
</dbReference>
<keyword evidence="6" id="KW-1185">Reference proteome</keyword>
<evidence type="ECO:0000313" key="6">
    <source>
        <dbReference type="Proteomes" id="UP000266677"/>
    </source>
</evidence>
<feature type="region of interest" description="Disordered" evidence="3">
    <location>
        <begin position="494"/>
        <end position="513"/>
    </location>
</feature>
<keyword evidence="1" id="KW-0808">Transferase</keyword>
<dbReference type="PANTHER" id="PTHR10584:SF166">
    <property type="entry name" value="RIBOKINASE"/>
    <property type="match status" value="1"/>
</dbReference>
<dbReference type="InterPro" id="IPR002139">
    <property type="entry name" value="Ribo/fructo_kinase"/>
</dbReference>
<dbReference type="OrthoDB" id="4554146at2"/>
<reference evidence="5 6" key="1">
    <citation type="submission" date="2018-09" db="EMBL/GenBank/DDBJ databases">
        <title>YIM PH21274 draft genome.</title>
        <authorList>
            <person name="Miao C."/>
        </authorList>
    </citation>
    <scope>NUCLEOTIDE SEQUENCE [LARGE SCALE GENOMIC DNA]</scope>
    <source>
        <strain evidence="5 6">YIM PH 21724</strain>
    </source>
</reference>
<protein>
    <submittedName>
        <fullName evidence="5">Carbohydrate kinase family protein</fullName>
    </submittedName>
</protein>
<organism evidence="5 6">
    <name type="scientific">Nocardia panacis</name>
    <dbReference type="NCBI Taxonomy" id="2340916"/>
    <lineage>
        <taxon>Bacteria</taxon>
        <taxon>Bacillati</taxon>
        <taxon>Actinomycetota</taxon>
        <taxon>Actinomycetes</taxon>
        <taxon>Mycobacteriales</taxon>
        <taxon>Nocardiaceae</taxon>
        <taxon>Nocardia</taxon>
    </lineage>
</organism>
<evidence type="ECO:0000256" key="2">
    <source>
        <dbReference type="ARBA" id="ARBA00022777"/>
    </source>
</evidence>
<proteinExistence type="predicted"/>
<dbReference type="GO" id="GO:0016301">
    <property type="term" value="F:kinase activity"/>
    <property type="evidence" value="ECO:0007669"/>
    <property type="project" value="UniProtKB-KW"/>
</dbReference>
<dbReference type="InterPro" id="IPR029056">
    <property type="entry name" value="Ribokinase-like"/>
</dbReference>
<dbReference type="PRINTS" id="PR00990">
    <property type="entry name" value="RIBOKINASE"/>
</dbReference>